<keyword evidence="1" id="KW-0472">Membrane</keyword>
<feature type="transmembrane region" description="Helical" evidence="1">
    <location>
        <begin position="38"/>
        <end position="58"/>
    </location>
</feature>
<evidence type="ECO:0000313" key="3">
    <source>
        <dbReference type="Proteomes" id="UP000033841"/>
    </source>
</evidence>
<gene>
    <name evidence="2" type="ORF">UT14_C0055G0006</name>
</gene>
<evidence type="ECO:0008006" key="4">
    <source>
        <dbReference type="Google" id="ProtNLM"/>
    </source>
</evidence>
<comment type="caution">
    <text evidence="2">The sequence shown here is derived from an EMBL/GenBank/DDBJ whole genome shotgun (WGS) entry which is preliminary data.</text>
</comment>
<proteinExistence type="predicted"/>
<dbReference type="Proteomes" id="UP000033841">
    <property type="component" value="Unassembled WGS sequence"/>
</dbReference>
<dbReference type="EMBL" id="LBVR01000055">
    <property type="protein sequence ID" value="KKQ89544.1"/>
    <property type="molecule type" value="Genomic_DNA"/>
</dbReference>
<feature type="transmembrane region" description="Helical" evidence="1">
    <location>
        <begin position="64"/>
        <end position="81"/>
    </location>
</feature>
<feature type="transmembrane region" description="Helical" evidence="1">
    <location>
        <begin position="6"/>
        <end position="26"/>
    </location>
</feature>
<keyword evidence="1" id="KW-1133">Transmembrane helix</keyword>
<evidence type="ECO:0000313" key="2">
    <source>
        <dbReference type="EMBL" id="KKQ89544.1"/>
    </source>
</evidence>
<feature type="transmembrane region" description="Helical" evidence="1">
    <location>
        <begin position="88"/>
        <end position="108"/>
    </location>
</feature>
<dbReference type="AlphaFoldDB" id="A0A0G0NUK2"/>
<keyword evidence="1" id="KW-0812">Transmembrane</keyword>
<name>A0A0G0NUK2_9BACT</name>
<evidence type="ECO:0000256" key="1">
    <source>
        <dbReference type="SAM" id="Phobius"/>
    </source>
</evidence>
<reference evidence="2 3" key="1">
    <citation type="journal article" date="2015" name="Nature">
        <title>rRNA introns, odd ribosomes, and small enigmatic genomes across a large radiation of phyla.</title>
        <authorList>
            <person name="Brown C.T."/>
            <person name="Hug L.A."/>
            <person name="Thomas B.C."/>
            <person name="Sharon I."/>
            <person name="Castelle C.J."/>
            <person name="Singh A."/>
            <person name="Wilkins M.J."/>
            <person name="Williams K.H."/>
            <person name="Banfield J.F."/>
        </authorList>
    </citation>
    <scope>NUCLEOTIDE SEQUENCE [LARGE SCALE GENOMIC DNA]</scope>
</reference>
<feature type="non-terminal residue" evidence="2">
    <location>
        <position position="1"/>
    </location>
</feature>
<accession>A0A0G0NUK2</accession>
<organism evidence="2 3">
    <name type="scientific">Candidatus Shapirobacteria bacterium GW2011_GWE1_38_92</name>
    <dbReference type="NCBI Taxonomy" id="1618489"/>
    <lineage>
        <taxon>Bacteria</taxon>
        <taxon>Candidatus Shapironibacteriota</taxon>
    </lineage>
</organism>
<sequence length="266" mass="31061">QIKSIFPYISGIPLFIFSIFGLVFFFKKYPKFKITQKQQLAVILIPSLIYLIYSSQLYVKWTRFMSPIFFLIPLFATYFISQIKNQKIQIILSTISLLPGLLFFTMYLRPDIRLSASAWVNQNLPANSVIFSEAGNVINFPYKNQNFQITNFDFYNLDTDPDLISQLPLLISNSDYIIVPSRRIFKNQNNSRFPYSQKYYQSLFSGQLGFQPLKIFTPSSDFLLNGENAEETWTVFDHPTIRIYQNINHFSSDQIQNILLPPDDKT</sequence>
<protein>
    <recommendedName>
        <fullName evidence="4">Glycosyltransferase RgtA/B/C/D-like domain-containing protein</fullName>
    </recommendedName>
</protein>